<feature type="signal peptide" evidence="1">
    <location>
        <begin position="1"/>
        <end position="29"/>
    </location>
</feature>
<evidence type="ECO:0000313" key="3">
    <source>
        <dbReference type="Proteomes" id="UP000778797"/>
    </source>
</evidence>
<keyword evidence="1" id="KW-0732">Signal</keyword>
<dbReference type="EMBL" id="JAFMPT010000007">
    <property type="protein sequence ID" value="MCC1484338.1"/>
    <property type="molecule type" value="Genomic_DNA"/>
</dbReference>
<evidence type="ECO:0000313" key="2">
    <source>
        <dbReference type="EMBL" id="MCC1484338.1"/>
    </source>
</evidence>
<reference evidence="2" key="1">
    <citation type="submission" date="2021-03" db="EMBL/GenBank/DDBJ databases">
        <authorList>
            <person name="Ping X."/>
        </authorList>
    </citation>
    <scope>NUCLEOTIDE SEQUENCE</scope>
    <source>
        <strain evidence="2">E313</strain>
    </source>
</reference>
<reference evidence="2" key="2">
    <citation type="submission" date="2021-10" db="EMBL/GenBank/DDBJ databases">
        <title>Genome of Winogradskyella sp. E313.</title>
        <authorList>
            <person name="Zhou Y."/>
        </authorList>
    </citation>
    <scope>NUCLEOTIDE SEQUENCE</scope>
    <source>
        <strain evidence="2">E313</strain>
    </source>
</reference>
<accession>A0ABS8EM99</accession>
<comment type="caution">
    <text evidence="2">The sequence shown here is derived from an EMBL/GenBank/DDBJ whole genome shotgun (WGS) entry which is preliminary data.</text>
</comment>
<evidence type="ECO:0000256" key="1">
    <source>
        <dbReference type="SAM" id="SignalP"/>
    </source>
</evidence>
<feature type="chain" id="PRO_5045444907" evidence="1">
    <location>
        <begin position="30"/>
        <end position="182"/>
    </location>
</feature>
<dbReference type="Proteomes" id="UP000778797">
    <property type="component" value="Unassembled WGS sequence"/>
</dbReference>
<protein>
    <submittedName>
        <fullName evidence="2">Alpha-ketoglutarate decarboxylase</fullName>
    </submittedName>
</protein>
<gene>
    <name evidence="2" type="ORF">J1C55_07055</name>
</gene>
<name>A0ABS8EM99_9FLAO</name>
<proteinExistence type="predicted"/>
<organism evidence="2 3">
    <name type="scientific">Winogradskyella immobilis</name>
    <dbReference type="NCBI Taxonomy" id="2816852"/>
    <lineage>
        <taxon>Bacteria</taxon>
        <taxon>Pseudomonadati</taxon>
        <taxon>Bacteroidota</taxon>
        <taxon>Flavobacteriia</taxon>
        <taxon>Flavobacteriales</taxon>
        <taxon>Flavobacteriaceae</taxon>
        <taxon>Winogradskyella</taxon>
    </lineage>
</organism>
<keyword evidence="3" id="KW-1185">Reference proteome</keyword>
<sequence length="182" mass="20527">MSFFIGLLKQKSLRISLIICMFSFFMTNAQNFNTDSSHFWSNVQYGGGIGLSFGDGFFSGVLAPNAIYRFNNYVASGVGLNFSYSSQEDVFQSTVVGGSIIGLFNPIPGIQLSTEFEELYVNRDIDDGFISSIDDNYWYPALFLGVGYISGNITFGIRYDVLFDRDTSIYNEAWLPFVRFFF</sequence>